<evidence type="ECO:0000256" key="7">
    <source>
        <dbReference type="ARBA" id="ARBA00023065"/>
    </source>
</evidence>
<accession>A0A7X6BHH5</accession>
<dbReference type="HAMAP" id="MF_01398">
    <property type="entry name" value="ATP_synth_b_bprime"/>
    <property type="match status" value="1"/>
</dbReference>
<evidence type="ECO:0000256" key="6">
    <source>
        <dbReference type="ARBA" id="ARBA00022989"/>
    </source>
</evidence>
<gene>
    <name evidence="13" type="primary">atpF</name>
    <name evidence="15" type="ORF">GGQ97_001904</name>
</gene>
<comment type="subunit">
    <text evidence="13">F-type ATPases have 2 components, F(1) - the catalytic core - and F(0) - the membrane proton channel. F(1) has five subunits: alpha(3), beta(3), gamma(1), delta(1), epsilon(1). F(0) has three main subunits: a(1), b(2) and c(10-14). The alpha and beta chains form an alternating ring which encloses part of the gamma chain. F(1) is attached to F(0) by a central stalk formed by the gamma and epsilon chains, while a peripheral stalk is formed by the delta and b chains.</text>
</comment>
<keyword evidence="8 13" id="KW-0472">Membrane</keyword>
<keyword evidence="6 13" id="KW-1133">Transmembrane helix</keyword>
<evidence type="ECO:0000256" key="8">
    <source>
        <dbReference type="ARBA" id="ARBA00023136"/>
    </source>
</evidence>
<dbReference type="Proteomes" id="UP000558192">
    <property type="component" value="Unassembled WGS sequence"/>
</dbReference>
<dbReference type="AlphaFoldDB" id="A0A7X6BHH5"/>
<evidence type="ECO:0000256" key="5">
    <source>
        <dbReference type="ARBA" id="ARBA00022781"/>
    </source>
</evidence>
<keyword evidence="2 13" id="KW-0813">Transport</keyword>
<sequence>MPQIAQISEIFASQLFWLTISFGLIFFVVGLGMVPKIQGTVDARDARIAADLATAASARETADRLEAEHRAALDKSRSEAAAVAAEAKAAAAQATETRVKAADAAAGTRIEDAMRRIAEARLSAEAEVEAVAADAAAAMVARVAGLTVDEDAARAAVKQELVRG</sequence>
<keyword evidence="7 13" id="KW-0406">Ion transport</keyword>
<organism evidence="15 16">
    <name type="scientific">Sphingomonas kaistensis</name>
    <dbReference type="NCBI Taxonomy" id="298708"/>
    <lineage>
        <taxon>Bacteria</taxon>
        <taxon>Pseudomonadati</taxon>
        <taxon>Pseudomonadota</taxon>
        <taxon>Alphaproteobacteria</taxon>
        <taxon>Sphingomonadales</taxon>
        <taxon>Sphingomonadaceae</taxon>
        <taxon>Sphingomonas</taxon>
    </lineage>
</organism>
<dbReference type="GO" id="GO:0046961">
    <property type="term" value="F:proton-transporting ATPase activity, rotational mechanism"/>
    <property type="evidence" value="ECO:0007669"/>
    <property type="project" value="TreeGrafter"/>
</dbReference>
<keyword evidence="3 13" id="KW-0138">CF(0)</keyword>
<evidence type="ECO:0000256" key="10">
    <source>
        <dbReference type="ARBA" id="ARBA00025198"/>
    </source>
</evidence>
<proteinExistence type="inferred from homology"/>
<evidence type="ECO:0000256" key="11">
    <source>
        <dbReference type="ARBA" id="ARBA00025614"/>
    </source>
</evidence>
<dbReference type="InterPro" id="IPR002146">
    <property type="entry name" value="ATP_synth_b/b'su_bac/chlpt"/>
</dbReference>
<evidence type="ECO:0000313" key="15">
    <source>
        <dbReference type="EMBL" id="NJC06111.1"/>
    </source>
</evidence>
<comment type="function">
    <text evidence="11">Component of the F(0) channel, it forms part of the peripheral stalk, linking F(1) to F(0). The b'-subunit is a diverged and duplicated form of b found in plants and photosynthetic bacteria.</text>
</comment>
<dbReference type="GO" id="GO:0045259">
    <property type="term" value="C:proton-transporting ATP synthase complex"/>
    <property type="evidence" value="ECO:0007669"/>
    <property type="project" value="UniProtKB-KW"/>
</dbReference>
<evidence type="ECO:0000256" key="14">
    <source>
        <dbReference type="RuleBase" id="RU003848"/>
    </source>
</evidence>
<dbReference type="GO" id="GO:0046933">
    <property type="term" value="F:proton-transporting ATP synthase activity, rotational mechanism"/>
    <property type="evidence" value="ECO:0007669"/>
    <property type="project" value="UniProtKB-UniRule"/>
</dbReference>
<dbReference type="Pfam" id="PF00430">
    <property type="entry name" value="ATP-synt_B"/>
    <property type="match status" value="1"/>
</dbReference>
<dbReference type="GO" id="GO:0005886">
    <property type="term" value="C:plasma membrane"/>
    <property type="evidence" value="ECO:0007669"/>
    <property type="project" value="UniProtKB-SubCell"/>
</dbReference>
<evidence type="ECO:0000256" key="9">
    <source>
        <dbReference type="ARBA" id="ARBA00023310"/>
    </source>
</evidence>
<feature type="transmembrane region" description="Helical" evidence="13">
    <location>
        <begin position="15"/>
        <end position="34"/>
    </location>
</feature>
<comment type="similarity">
    <text evidence="1 13 14">Belongs to the ATPase B chain family.</text>
</comment>
<protein>
    <recommendedName>
        <fullName evidence="13">ATP synthase subunit b</fullName>
    </recommendedName>
    <alternativeName>
        <fullName evidence="13">ATP synthase F(0) sector subunit b</fullName>
    </alternativeName>
    <alternativeName>
        <fullName evidence="13">ATPase subunit I</fullName>
    </alternativeName>
    <alternativeName>
        <fullName evidence="13">F-type ATPase subunit b</fullName>
        <shortName evidence="13">F-ATPase subunit b</shortName>
    </alternativeName>
</protein>
<evidence type="ECO:0000313" key="16">
    <source>
        <dbReference type="Proteomes" id="UP000558192"/>
    </source>
</evidence>
<dbReference type="RefSeq" id="WP_168069096.1">
    <property type="nucleotide sequence ID" value="NZ_JAATJC010000001.1"/>
</dbReference>
<comment type="function">
    <text evidence="10 13">F(1)F(0) ATP synthase produces ATP from ADP in the presence of a proton or sodium gradient. F-type ATPases consist of two structural domains, F(1) containing the extramembraneous catalytic core and F(0) containing the membrane proton channel, linked together by a central stalk and a peripheral stalk. During catalysis, ATP synthesis in the catalytic domain of F(1) is coupled via a rotary mechanism of the central stalk subunits to proton translocation.</text>
</comment>
<keyword evidence="16" id="KW-1185">Reference proteome</keyword>
<comment type="subcellular location">
    <subcellularLocation>
        <location evidence="13">Cell membrane</location>
        <topology evidence="13">Single-pass membrane protein</topology>
    </subcellularLocation>
    <subcellularLocation>
        <location evidence="12">Endomembrane system</location>
        <topology evidence="12">Single-pass membrane protein</topology>
    </subcellularLocation>
</comment>
<dbReference type="GO" id="GO:0012505">
    <property type="term" value="C:endomembrane system"/>
    <property type="evidence" value="ECO:0007669"/>
    <property type="project" value="UniProtKB-SubCell"/>
</dbReference>
<evidence type="ECO:0000256" key="12">
    <source>
        <dbReference type="ARBA" id="ARBA00037847"/>
    </source>
</evidence>
<evidence type="ECO:0000256" key="1">
    <source>
        <dbReference type="ARBA" id="ARBA00005513"/>
    </source>
</evidence>
<dbReference type="EMBL" id="JAATJC010000001">
    <property type="protein sequence ID" value="NJC06111.1"/>
    <property type="molecule type" value="Genomic_DNA"/>
</dbReference>
<dbReference type="PANTHER" id="PTHR33445:SF1">
    <property type="entry name" value="ATP SYNTHASE SUBUNIT B"/>
    <property type="match status" value="1"/>
</dbReference>
<keyword evidence="5 13" id="KW-0375">Hydrogen ion transport</keyword>
<evidence type="ECO:0000256" key="2">
    <source>
        <dbReference type="ARBA" id="ARBA00022448"/>
    </source>
</evidence>
<reference evidence="15 16" key="1">
    <citation type="submission" date="2020-03" db="EMBL/GenBank/DDBJ databases">
        <title>Genomic Encyclopedia of Type Strains, Phase IV (KMG-IV): sequencing the most valuable type-strain genomes for metagenomic binning, comparative biology and taxonomic classification.</title>
        <authorList>
            <person name="Goeker M."/>
        </authorList>
    </citation>
    <scope>NUCLEOTIDE SEQUENCE [LARGE SCALE GENOMIC DNA]</scope>
    <source>
        <strain evidence="15 16">DSM 16846</strain>
    </source>
</reference>
<evidence type="ECO:0000256" key="4">
    <source>
        <dbReference type="ARBA" id="ARBA00022692"/>
    </source>
</evidence>
<keyword evidence="9 13" id="KW-0066">ATP synthesis</keyword>
<evidence type="ECO:0000256" key="13">
    <source>
        <dbReference type="HAMAP-Rule" id="MF_01398"/>
    </source>
</evidence>
<evidence type="ECO:0000256" key="3">
    <source>
        <dbReference type="ARBA" id="ARBA00022547"/>
    </source>
</evidence>
<comment type="caution">
    <text evidence="15">The sequence shown here is derived from an EMBL/GenBank/DDBJ whole genome shotgun (WGS) entry which is preliminary data.</text>
</comment>
<keyword evidence="13" id="KW-1003">Cell membrane</keyword>
<keyword evidence="4 13" id="KW-0812">Transmembrane</keyword>
<dbReference type="PANTHER" id="PTHR33445">
    <property type="entry name" value="ATP SYNTHASE SUBUNIT B', CHLOROPLASTIC"/>
    <property type="match status" value="1"/>
</dbReference>
<dbReference type="InterPro" id="IPR050059">
    <property type="entry name" value="ATP_synthase_B_chain"/>
</dbReference>
<name>A0A7X6BHH5_9SPHN</name>